<protein>
    <recommendedName>
        <fullName evidence="1">F-box domain-containing protein</fullName>
    </recommendedName>
</protein>
<dbReference type="Proteomes" id="UP001408789">
    <property type="component" value="Unassembled WGS sequence"/>
</dbReference>
<gene>
    <name evidence="2" type="ORF">SSX86_009605</name>
    <name evidence="3" type="ORF">SSX86_009608</name>
</gene>
<evidence type="ECO:0000313" key="3">
    <source>
        <dbReference type="EMBL" id="KAK9071040.1"/>
    </source>
</evidence>
<keyword evidence="4" id="KW-1185">Reference proteome</keyword>
<evidence type="ECO:0000313" key="4">
    <source>
        <dbReference type="Proteomes" id="UP001408789"/>
    </source>
</evidence>
<dbReference type="PROSITE" id="PS50181">
    <property type="entry name" value="FBOX"/>
    <property type="match status" value="1"/>
</dbReference>
<dbReference type="InterPro" id="IPR050796">
    <property type="entry name" value="SCF_F-box_component"/>
</dbReference>
<dbReference type="PANTHER" id="PTHR31672:SF10">
    <property type="entry name" value="F-BOX DOMAIN-CONTAINING PROTEIN"/>
    <property type="match status" value="1"/>
</dbReference>
<sequence>MRIKLLEEIPLELQVEIIKRLPVKCLIRFRSVSKAWKALIDSSDFIAHYSAQKTLKPHLVVSEVHFDLDWYVSFADDDTFPERKVTPDYPRLLNWLKNCYILGCSHGLLFLYGDYRMGRGGHKSVTTMAVLWNPAIRKTVGVIVSNLGNRMYLTNVGFGVCRETGDPKIVKVAYVGREIESEGEMDSISCFPWQVEVFALSTGAWRSPYGNLPRKSVRFYRHHETVDGFIYWLVTDKITIDGKYKSYNLIISFDLTTEEFKEVYLPECLAFRAHDDHYTYISVLSNSLVVLECEKNVNDPVVVIWKMEGDVFTKLFSVNRNSRDASIIGFRKTGAPIIEFFIEEDDWRHLVVYEPISKDVGKFWSHHSSSHVSVYPYIETLLLLDQPDLMVYNDISMWGAKNKRLLKHTN</sequence>
<proteinExistence type="predicted"/>
<feature type="domain" description="F-box" evidence="1">
    <location>
        <begin position="3"/>
        <end position="49"/>
    </location>
</feature>
<dbReference type="SMART" id="SM00256">
    <property type="entry name" value="FBOX"/>
    <property type="match status" value="1"/>
</dbReference>
<dbReference type="PANTHER" id="PTHR31672">
    <property type="entry name" value="BNACNNG10540D PROTEIN"/>
    <property type="match status" value="1"/>
</dbReference>
<dbReference type="SUPFAM" id="SSF81383">
    <property type="entry name" value="F-box domain"/>
    <property type="match status" value="1"/>
</dbReference>
<organism evidence="2 4">
    <name type="scientific">Deinandra increscens subsp. villosa</name>
    <dbReference type="NCBI Taxonomy" id="3103831"/>
    <lineage>
        <taxon>Eukaryota</taxon>
        <taxon>Viridiplantae</taxon>
        <taxon>Streptophyta</taxon>
        <taxon>Embryophyta</taxon>
        <taxon>Tracheophyta</taxon>
        <taxon>Spermatophyta</taxon>
        <taxon>Magnoliopsida</taxon>
        <taxon>eudicotyledons</taxon>
        <taxon>Gunneridae</taxon>
        <taxon>Pentapetalae</taxon>
        <taxon>asterids</taxon>
        <taxon>campanulids</taxon>
        <taxon>Asterales</taxon>
        <taxon>Asteraceae</taxon>
        <taxon>Asteroideae</taxon>
        <taxon>Heliantheae alliance</taxon>
        <taxon>Madieae</taxon>
        <taxon>Madiinae</taxon>
        <taxon>Deinandra</taxon>
    </lineage>
</organism>
<dbReference type="AlphaFoldDB" id="A0AAP0H465"/>
<dbReference type="EMBL" id="JBCNJP010000011">
    <property type="protein sequence ID" value="KAK9071040.1"/>
    <property type="molecule type" value="Genomic_DNA"/>
</dbReference>
<evidence type="ECO:0000259" key="1">
    <source>
        <dbReference type="PROSITE" id="PS50181"/>
    </source>
</evidence>
<dbReference type="CDD" id="cd22157">
    <property type="entry name" value="F-box_AtFBW1-like"/>
    <property type="match status" value="1"/>
</dbReference>
<dbReference type="NCBIfam" id="TIGR01640">
    <property type="entry name" value="F_box_assoc_1"/>
    <property type="match status" value="1"/>
</dbReference>
<accession>A0AAP0H465</accession>
<dbReference type="InterPro" id="IPR017451">
    <property type="entry name" value="F-box-assoc_interact_dom"/>
</dbReference>
<name>A0AAP0H465_9ASTR</name>
<dbReference type="InterPro" id="IPR036047">
    <property type="entry name" value="F-box-like_dom_sf"/>
</dbReference>
<dbReference type="InterPro" id="IPR001810">
    <property type="entry name" value="F-box_dom"/>
</dbReference>
<dbReference type="Gene3D" id="1.20.1280.50">
    <property type="match status" value="1"/>
</dbReference>
<reference evidence="2 4" key="1">
    <citation type="submission" date="2024-04" db="EMBL/GenBank/DDBJ databases">
        <title>The reference genome of an endangered Asteraceae, Deinandra increscens subsp. villosa, native to the Central Coast of California.</title>
        <authorList>
            <person name="Guilliams M."/>
            <person name="Hasenstab-Lehman K."/>
            <person name="Meyer R."/>
            <person name="Mcevoy S."/>
        </authorList>
    </citation>
    <scope>NUCLEOTIDE SEQUENCE [LARGE SCALE GENOMIC DNA]</scope>
    <source>
        <tissue evidence="2">Leaf</tissue>
    </source>
</reference>
<dbReference type="Pfam" id="PF07734">
    <property type="entry name" value="FBA_1"/>
    <property type="match status" value="1"/>
</dbReference>
<comment type="caution">
    <text evidence="2">The sequence shown here is derived from an EMBL/GenBank/DDBJ whole genome shotgun (WGS) entry which is preliminary data.</text>
</comment>
<dbReference type="InterPro" id="IPR006527">
    <property type="entry name" value="F-box-assoc_dom_typ1"/>
</dbReference>
<dbReference type="EMBL" id="JBCNJP010000011">
    <property type="protein sequence ID" value="KAK9071037.1"/>
    <property type="molecule type" value="Genomic_DNA"/>
</dbReference>
<evidence type="ECO:0000313" key="2">
    <source>
        <dbReference type="EMBL" id="KAK9071037.1"/>
    </source>
</evidence>
<dbReference type="Pfam" id="PF00646">
    <property type="entry name" value="F-box"/>
    <property type="match status" value="1"/>
</dbReference>